<gene>
    <name evidence="1" type="ORF">AB4Y30_00150</name>
</gene>
<name>A0AB39HNS0_9BACI</name>
<dbReference type="RefSeq" id="WP_368653525.1">
    <property type="nucleotide sequence ID" value="NZ_CP162599.1"/>
</dbReference>
<dbReference type="Pfam" id="PF10764">
    <property type="entry name" value="Gin"/>
    <property type="match status" value="1"/>
</dbReference>
<reference evidence="1" key="1">
    <citation type="submission" date="2024-07" db="EMBL/GenBank/DDBJ databases">
        <title>Halotolerant mesophilic bacterium Ornithinibacillus sp. 4-3, sp. nov., isolated from soil.</title>
        <authorList>
            <person name="Sidarenka A.V."/>
            <person name="Guliayeva D.E."/>
            <person name="Leanovich S.I."/>
            <person name="Hileuskaya K.S."/>
            <person name="Akhremchuk A.E."/>
            <person name="Sikolenko M.A."/>
            <person name="Valentovich L.N."/>
        </authorList>
    </citation>
    <scope>NUCLEOTIDE SEQUENCE</scope>
    <source>
        <strain evidence="1">4-3</strain>
    </source>
</reference>
<protein>
    <submittedName>
        <fullName evidence="1">Sigma factor G inhibitor Gin</fullName>
    </submittedName>
</protein>
<dbReference type="InterPro" id="IPR019700">
    <property type="entry name" value="Sigma-G_inhibitor_Gin"/>
</dbReference>
<accession>A0AB39HNS0</accession>
<evidence type="ECO:0000313" key="1">
    <source>
        <dbReference type="EMBL" id="XDK32838.1"/>
    </source>
</evidence>
<sequence>MIASVGVDSCCICDVKKEEGIRIISAFICESCEQQIVSADPQQEQYDDYVHRLKNVHRLSLDGVSF</sequence>
<organism evidence="1">
    <name type="scientific">Ornithinibacillus sp. 4-3</name>
    <dbReference type="NCBI Taxonomy" id="3231488"/>
    <lineage>
        <taxon>Bacteria</taxon>
        <taxon>Bacillati</taxon>
        <taxon>Bacillota</taxon>
        <taxon>Bacilli</taxon>
        <taxon>Bacillales</taxon>
        <taxon>Bacillaceae</taxon>
        <taxon>Ornithinibacillus</taxon>
    </lineage>
</organism>
<dbReference type="EMBL" id="CP162599">
    <property type="protein sequence ID" value="XDK32838.1"/>
    <property type="molecule type" value="Genomic_DNA"/>
</dbReference>
<proteinExistence type="predicted"/>
<dbReference type="AlphaFoldDB" id="A0AB39HNS0"/>